<evidence type="ECO:0000259" key="3">
    <source>
        <dbReference type="Pfam" id="PF00288"/>
    </source>
</evidence>
<keyword evidence="7" id="KW-1185">Reference proteome</keyword>
<evidence type="ECO:0000256" key="1">
    <source>
        <dbReference type="ARBA" id="ARBA00022741"/>
    </source>
</evidence>
<dbReference type="Gene3D" id="3.30.70.890">
    <property type="entry name" value="GHMP kinase, C-terminal domain"/>
    <property type="match status" value="1"/>
</dbReference>
<accession>A9URB3</accession>
<dbReference type="PANTHER" id="PTHR38710">
    <property type="entry name" value="WITH PUTATIVE URIDYL PYROPHOSPHORYLASE-RELATED"/>
    <property type="match status" value="1"/>
</dbReference>
<dbReference type="EMBL" id="CH991544">
    <property type="protein sequence ID" value="EDQ91895.1"/>
    <property type="molecule type" value="Genomic_DNA"/>
</dbReference>
<organism evidence="6 7">
    <name type="scientific">Monosiga brevicollis</name>
    <name type="common">Choanoflagellate</name>
    <dbReference type="NCBI Taxonomy" id="81824"/>
    <lineage>
        <taxon>Eukaryota</taxon>
        <taxon>Choanoflagellata</taxon>
        <taxon>Craspedida</taxon>
        <taxon>Salpingoecidae</taxon>
        <taxon>Monosiga</taxon>
    </lineage>
</organism>
<dbReference type="GO" id="GO:0005524">
    <property type="term" value="F:ATP binding"/>
    <property type="evidence" value="ECO:0007669"/>
    <property type="project" value="UniProtKB-KW"/>
</dbReference>
<dbReference type="GO" id="GO:0047940">
    <property type="term" value="F:glucuronokinase activity"/>
    <property type="evidence" value="ECO:0000318"/>
    <property type="project" value="GO_Central"/>
</dbReference>
<sequence>MKCIILVAGHATRLERELCEQGGTFRHLRNIPKALLPGPDGQALLDQWWKAVSSARQHFSDVFLVTNAAKYKNYERWATARGFPRQNIINDGTTSGTGGIGAVADLRLALRSKRIDEDIMVVSGDMLFHPESFDLDGVIEFFKRNEGDLACYYQLGPDEDPSTRGVLEVDNQHRVTKFVEKPTRAEDRASRLASVVFYCFRQASLQNFECFLKEVEGKHSFGDFMAWHTAREPVYGMKLPDHFDLIGEVGLEEYRRCLVQKRASFDTPVQEATTCRAHARVGLMGNPSDGFNGKTISLSIANYWAEATIEPSARLVLEPHPLNDPNEFGGLADLYTISRREGYQGGLRLMQATCKRFFEYCRDQGIAIARRNFRLRYDTNIPRQVGLAGSSAICTSILQCLMAFYHVTEADIPRPIQPSFVLSVETGELGINAGLQDRVIQAYNGCVYMDFGAEIMKRGHGIYEYLDTSKLPQFWLGYLADPSDSGKIHSDVRQRYDAGETAAVEGMKRFASFAEEAKQAIEEGDHGRLADLMDANFSLRREIYGDACLGEANLRMVSIAKSFNSAVKFPGSGGAVVGLCRDASRLQDLREAFEAEGFVFVILKANEARA</sequence>
<dbReference type="PRINTS" id="PR00959">
    <property type="entry name" value="MEVGALKINASE"/>
</dbReference>
<gene>
    <name evidence="6" type="ORF">MONBRDRAFT_14509</name>
</gene>
<dbReference type="GeneID" id="5888575"/>
<dbReference type="PANTHER" id="PTHR38710:SF1">
    <property type="entry name" value="WITH PUTATIVE URIDYL PYROPHOSPHORYLASE-RELATED"/>
    <property type="match status" value="1"/>
</dbReference>
<dbReference type="InParanoid" id="A9URB3"/>
<name>A9URB3_MONBE</name>
<dbReference type="Pfam" id="PF00288">
    <property type="entry name" value="GHMP_kinases_N"/>
    <property type="match status" value="1"/>
</dbReference>
<protein>
    <recommendedName>
        <fullName evidence="8">GHMP kinase N-terminal domain-containing protein</fullName>
    </recommendedName>
</protein>
<evidence type="ECO:0000256" key="2">
    <source>
        <dbReference type="ARBA" id="ARBA00022840"/>
    </source>
</evidence>
<dbReference type="OMA" id="KYMEWLI"/>
<reference evidence="6 7" key="1">
    <citation type="journal article" date="2008" name="Nature">
        <title>The genome of the choanoflagellate Monosiga brevicollis and the origin of metazoans.</title>
        <authorList>
            <consortium name="JGI Sequencing"/>
            <person name="King N."/>
            <person name="Westbrook M.J."/>
            <person name="Young S.L."/>
            <person name="Kuo A."/>
            <person name="Abedin M."/>
            <person name="Chapman J."/>
            <person name="Fairclough S."/>
            <person name="Hellsten U."/>
            <person name="Isogai Y."/>
            <person name="Letunic I."/>
            <person name="Marr M."/>
            <person name="Pincus D."/>
            <person name="Putnam N."/>
            <person name="Rokas A."/>
            <person name="Wright K.J."/>
            <person name="Zuzow R."/>
            <person name="Dirks W."/>
            <person name="Good M."/>
            <person name="Goodstein D."/>
            <person name="Lemons D."/>
            <person name="Li W."/>
            <person name="Lyons J.B."/>
            <person name="Morris A."/>
            <person name="Nichols S."/>
            <person name="Richter D.J."/>
            <person name="Salamov A."/>
            <person name="Bork P."/>
            <person name="Lim W.A."/>
            <person name="Manning G."/>
            <person name="Miller W.T."/>
            <person name="McGinnis W."/>
            <person name="Shapiro H."/>
            <person name="Tjian R."/>
            <person name="Grigoriev I.V."/>
            <person name="Rokhsar D."/>
        </authorList>
    </citation>
    <scope>NUCLEOTIDE SEQUENCE [LARGE SCALE GENOMIC DNA]</scope>
    <source>
        <strain evidence="7">MX1 / ATCC 50154</strain>
    </source>
</reference>
<feature type="domain" description="GHMP kinase N-terminal" evidence="3">
    <location>
        <begin position="362"/>
        <end position="444"/>
    </location>
</feature>
<dbReference type="Proteomes" id="UP000001357">
    <property type="component" value="Unassembled WGS sequence"/>
</dbReference>
<proteinExistence type="predicted"/>
<feature type="domain" description="GHMP kinase C-terminal" evidence="5">
    <location>
        <begin position="518"/>
        <end position="595"/>
    </location>
</feature>
<dbReference type="InterPro" id="IPR014721">
    <property type="entry name" value="Ribsml_uS5_D2-typ_fold_subgr"/>
</dbReference>
<dbReference type="InterPro" id="IPR036554">
    <property type="entry name" value="GHMP_kinase_C_sf"/>
</dbReference>
<dbReference type="eggNOG" id="ENOG502QPXH">
    <property type="taxonomic scope" value="Eukaryota"/>
</dbReference>
<dbReference type="Gene3D" id="3.30.230.10">
    <property type="match status" value="1"/>
</dbReference>
<evidence type="ECO:0000313" key="7">
    <source>
        <dbReference type="Proteomes" id="UP000001357"/>
    </source>
</evidence>
<dbReference type="InterPro" id="IPR020568">
    <property type="entry name" value="Ribosomal_Su5_D2-typ_SF"/>
</dbReference>
<dbReference type="InterPro" id="IPR029044">
    <property type="entry name" value="Nucleotide-diphossugar_trans"/>
</dbReference>
<dbReference type="Gene3D" id="3.90.550.10">
    <property type="entry name" value="Spore Coat Polysaccharide Biosynthesis Protein SpsA, Chain A"/>
    <property type="match status" value="1"/>
</dbReference>
<dbReference type="SUPFAM" id="SSF54211">
    <property type="entry name" value="Ribosomal protein S5 domain 2-like"/>
    <property type="match status" value="1"/>
</dbReference>
<dbReference type="SUPFAM" id="SSF53448">
    <property type="entry name" value="Nucleotide-diphospho-sugar transferases"/>
    <property type="match status" value="1"/>
</dbReference>
<dbReference type="RefSeq" id="XP_001743181.1">
    <property type="nucleotide sequence ID" value="XM_001743129.1"/>
</dbReference>
<dbReference type="InterPro" id="IPR013750">
    <property type="entry name" value="GHMP_kinase_C_dom"/>
</dbReference>
<dbReference type="InterPro" id="IPR006204">
    <property type="entry name" value="GHMP_kinase_N_dom"/>
</dbReference>
<dbReference type="InterPro" id="IPR053034">
    <property type="entry name" value="Glucuronokinase-like"/>
</dbReference>
<dbReference type="SUPFAM" id="SSF55060">
    <property type="entry name" value="GHMP Kinase, C-terminal domain"/>
    <property type="match status" value="1"/>
</dbReference>
<evidence type="ECO:0000259" key="4">
    <source>
        <dbReference type="Pfam" id="PF00483"/>
    </source>
</evidence>
<feature type="domain" description="Nucleotidyl transferase" evidence="4">
    <location>
        <begin position="4"/>
        <end position="222"/>
    </location>
</feature>
<keyword evidence="1" id="KW-0547">Nucleotide-binding</keyword>
<dbReference type="FunFam" id="3.30.230.10:FF:000090">
    <property type="entry name" value="glucuronokinase 1-like isoform X1"/>
    <property type="match status" value="1"/>
</dbReference>
<dbReference type="AlphaFoldDB" id="A9URB3"/>
<evidence type="ECO:0000313" key="6">
    <source>
        <dbReference type="EMBL" id="EDQ91895.1"/>
    </source>
</evidence>
<dbReference type="STRING" id="81824.A9URB3"/>
<dbReference type="KEGG" id="mbr:MONBRDRAFT_14509"/>
<dbReference type="Pfam" id="PF08544">
    <property type="entry name" value="GHMP_kinases_C"/>
    <property type="match status" value="1"/>
</dbReference>
<evidence type="ECO:0000259" key="5">
    <source>
        <dbReference type="Pfam" id="PF08544"/>
    </source>
</evidence>
<keyword evidence="2" id="KW-0067">ATP-binding</keyword>
<evidence type="ECO:0008006" key="8">
    <source>
        <dbReference type="Google" id="ProtNLM"/>
    </source>
</evidence>
<dbReference type="InterPro" id="IPR005835">
    <property type="entry name" value="NTP_transferase_dom"/>
</dbReference>
<dbReference type="Pfam" id="PF00483">
    <property type="entry name" value="NTP_transferase"/>
    <property type="match status" value="1"/>
</dbReference>